<proteinExistence type="predicted"/>
<gene>
    <name evidence="2" type="ORF">WMY93_001610</name>
</gene>
<organism evidence="2 3">
    <name type="scientific">Mugilogobius chulae</name>
    <name type="common">yellowstripe goby</name>
    <dbReference type="NCBI Taxonomy" id="88201"/>
    <lineage>
        <taxon>Eukaryota</taxon>
        <taxon>Metazoa</taxon>
        <taxon>Chordata</taxon>
        <taxon>Craniata</taxon>
        <taxon>Vertebrata</taxon>
        <taxon>Euteleostomi</taxon>
        <taxon>Actinopterygii</taxon>
        <taxon>Neopterygii</taxon>
        <taxon>Teleostei</taxon>
        <taxon>Neoteleostei</taxon>
        <taxon>Acanthomorphata</taxon>
        <taxon>Gobiaria</taxon>
        <taxon>Gobiiformes</taxon>
        <taxon>Gobioidei</taxon>
        <taxon>Gobiidae</taxon>
        <taxon>Gobionellinae</taxon>
        <taxon>Mugilogobius</taxon>
    </lineage>
</organism>
<dbReference type="Proteomes" id="UP001460270">
    <property type="component" value="Unassembled WGS sequence"/>
</dbReference>
<accession>A0AAW0PUQ5</accession>
<feature type="region of interest" description="Disordered" evidence="1">
    <location>
        <begin position="67"/>
        <end position="128"/>
    </location>
</feature>
<sequence>MAETVKPPKRRRILDPSAIVSVPIYSNQVSNSLQMKAPVFSETRLTDEETDADEGFWSKFSYDKKKKPPLTVTLSDSEEEETEPDRTEPQNPSNPLAHRLHLLQRVRSLNPHGKPRRNSMSWSAACRP</sequence>
<protein>
    <submittedName>
        <fullName evidence="2">Uncharacterized protein</fullName>
    </submittedName>
</protein>
<name>A0AAW0PUQ5_9GOBI</name>
<evidence type="ECO:0000256" key="1">
    <source>
        <dbReference type="SAM" id="MobiDB-lite"/>
    </source>
</evidence>
<reference evidence="3" key="1">
    <citation type="submission" date="2024-04" db="EMBL/GenBank/DDBJ databases">
        <title>Salinicola lusitanus LLJ914,a marine bacterium isolated from the Okinawa Trough.</title>
        <authorList>
            <person name="Li J."/>
        </authorList>
    </citation>
    <scope>NUCLEOTIDE SEQUENCE [LARGE SCALE GENOMIC DNA]</scope>
</reference>
<comment type="caution">
    <text evidence="2">The sequence shown here is derived from an EMBL/GenBank/DDBJ whole genome shotgun (WGS) entry which is preliminary data.</text>
</comment>
<dbReference type="AlphaFoldDB" id="A0AAW0PUQ5"/>
<evidence type="ECO:0000313" key="2">
    <source>
        <dbReference type="EMBL" id="KAK7938284.1"/>
    </source>
</evidence>
<dbReference type="EMBL" id="JBBPFD010000002">
    <property type="protein sequence ID" value="KAK7938284.1"/>
    <property type="molecule type" value="Genomic_DNA"/>
</dbReference>
<keyword evidence="3" id="KW-1185">Reference proteome</keyword>
<evidence type="ECO:0000313" key="3">
    <source>
        <dbReference type="Proteomes" id="UP001460270"/>
    </source>
</evidence>